<evidence type="ECO:0000256" key="2">
    <source>
        <dbReference type="ARBA" id="ARBA00008711"/>
    </source>
</evidence>
<evidence type="ECO:0000259" key="12">
    <source>
        <dbReference type="Pfam" id="PF02870"/>
    </source>
</evidence>
<dbReference type="InterPro" id="IPR008332">
    <property type="entry name" value="MethylG_MeTrfase_N"/>
</dbReference>
<evidence type="ECO:0000313" key="13">
    <source>
        <dbReference type="EMBL" id="PXX48764.1"/>
    </source>
</evidence>
<gene>
    <name evidence="13" type="ORF">DFR38_106141</name>
</gene>
<dbReference type="PROSITE" id="PS00374">
    <property type="entry name" value="MGMT"/>
    <property type="match status" value="1"/>
</dbReference>
<protein>
    <recommendedName>
        <fullName evidence="9">Methylated-DNA--protein-cysteine methyltransferase</fullName>
        <ecNumber evidence="9">2.1.1.63</ecNumber>
    </recommendedName>
    <alternativeName>
        <fullName evidence="9">6-O-methylguanine-DNA methyltransferase</fullName>
        <shortName evidence="9">MGMT</shortName>
    </alternativeName>
    <alternativeName>
        <fullName evidence="9">O-6-methylguanine-DNA-alkyltransferase</fullName>
    </alternativeName>
</protein>
<accession>A0A318JVA5</accession>
<dbReference type="RefSeq" id="WP_280523842.1">
    <property type="nucleotide sequence ID" value="NZ_QJKC01000006.1"/>
</dbReference>
<dbReference type="CDD" id="cd06445">
    <property type="entry name" value="ATase"/>
    <property type="match status" value="1"/>
</dbReference>
<dbReference type="SUPFAM" id="SSF53155">
    <property type="entry name" value="Methylated DNA-protein cysteine methyltransferase domain"/>
    <property type="match status" value="1"/>
</dbReference>
<feature type="domain" description="Methylated-DNA-[protein]-cysteine S-methyltransferase DNA binding" evidence="11">
    <location>
        <begin position="143"/>
        <end position="222"/>
    </location>
</feature>
<dbReference type="InterPro" id="IPR014048">
    <property type="entry name" value="MethylDNA_cys_MeTrfase_DNA-bd"/>
</dbReference>
<dbReference type="InterPro" id="IPR023546">
    <property type="entry name" value="MGMT"/>
</dbReference>
<dbReference type="AlphaFoldDB" id="A0A318JVA5"/>
<evidence type="ECO:0000256" key="9">
    <source>
        <dbReference type="HAMAP-Rule" id="MF_00772"/>
    </source>
</evidence>
<dbReference type="Proteomes" id="UP000248395">
    <property type="component" value="Unassembled WGS sequence"/>
</dbReference>
<dbReference type="PANTHER" id="PTHR10815">
    <property type="entry name" value="METHYLATED-DNA--PROTEIN-CYSTEINE METHYLTRANSFERASE"/>
    <property type="match status" value="1"/>
</dbReference>
<keyword evidence="3 9" id="KW-0963">Cytoplasm</keyword>
<comment type="catalytic activity">
    <reaction evidence="8 9">
        <text>a 6-O-methyl-2'-deoxyguanosine in DNA + L-cysteinyl-[protein] = S-methyl-L-cysteinyl-[protein] + a 2'-deoxyguanosine in DNA</text>
        <dbReference type="Rhea" id="RHEA:24000"/>
        <dbReference type="Rhea" id="RHEA-COMP:10131"/>
        <dbReference type="Rhea" id="RHEA-COMP:10132"/>
        <dbReference type="Rhea" id="RHEA-COMP:11367"/>
        <dbReference type="Rhea" id="RHEA-COMP:11368"/>
        <dbReference type="ChEBI" id="CHEBI:29950"/>
        <dbReference type="ChEBI" id="CHEBI:82612"/>
        <dbReference type="ChEBI" id="CHEBI:85445"/>
        <dbReference type="ChEBI" id="CHEBI:85448"/>
        <dbReference type="EC" id="2.1.1.63"/>
    </reaction>
</comment>
<dbReference type="GO" id="GO:0003908">
    <property type="term" value="F:methylated-DNA-[protein]-cysteine S-methyltransferase activity"/>
    <property type="evidence" value="ECO:0007669"/>
    <property type="project" value="UniProtKB-UniRule"/>
</dbReference>
<keyword evidence="7 9" id="KW-0234">DNA repair</keyword>
<dbReference type="EC" id="2.1.1.63" evidence="9"/>
<keyword evidence="4 9" id="KW-0489">Methyltransferase</keyword>
<dbReference type="InterPro" id="IPR036217">
    <property type="entry name" value="MethylDNA_cys_MeTrfase_DNAb"/>
</dbReference>
<comment type="subcellular location">
    <subcellularLocation>
        <location evidence="9">Cytoplasm</location>
    </subcellularLocation>
</comment>
<comment type="caution">
    <text evidence="13">The sequence shown here is derived from an EMBL/GenBank/DDBJ whole genome shotgun (WGS) entry which is preliminary data.</text>
</comment>
<dbReference type="InterPro" id="IPR036388">
    <property type="entry name" value="WH-like_DNA-bd_sf"/>
</dbReference>
<evidence type="ECO:0000256" key="7">
    <source>
        <dbReference type="ARBA" id="ARBA00023204"/>
    </source>
</evidence>
<dbReference type="Pfam" id="PF01035">
    <property type="entry name" value="DNA_binding_1"/>
    <property type="match status" value="1"/>
</dbReference>
<dbReference type="SUPFAM" id="SSF46767">
    <property type="entry name" value="Methylated DNA-protein cysteine methyltransferase, C-terminal domain"/>
    <property type="match status" value="1"/>
</dbReference>
<keyword evidence="5 9" id="KW-0808">Transferase</keyword>
<evidence type="ECO:0000256" key="5">
    <source>
        <dbReference type="ARBA" id="ARBA00022679"/>
    </source>
</evidence>
<evidence type="ECO:0000256" key="6">
    <source>
        <dbReference type="ARBA" id="ARBA00022763"/>
    </source>
</evidence>
<reference evidence="13 14" key="1">
    <citation type="submission" date="2018-05" db="EMBL/GenBank/DDBJ databases">
        <title>Genomic Encyclopedia of Type Strains, Phase IV (KMG-IV): sequencing the most valuable type-strain genomes for metagenomic binning, comparative biology and taxonomic classification.</title>
        <authorList>
            <person name="Goeker M."/>
        </authorList>
    </citation>
    <scope>NUCLEOTIDE SEQUENCE [LARGE SCALE GENOMIC DNA]</scope>
    <source>
        <strain evidence="13 14">DSM 25134</strain>
    </source>
</reference>
<keyword evidence="6 9" id="KW-0227">DNA damage</keyword>
<dbReference type="InterPro" id="IPR001497">
    <property type="entry name" value="MethylDNA_cys_MeTrfase_AS"/>
</dbReference>
<dbReference type="EMBL" id="QJKC01000006">
    <property type="protein sequence ID" value="PXX48764.1"/>
    <property type="molecule type" value="Genomic_DNA"/>
</dbReference>
<dbReference type="Gene3D" id="1.10.10.10">
    <property type="entry name" value="Winged helix-like DNA-binding domain superfamily/Winged helix DNA-binding domain"/>
    <property type="match status" value="1"/>
</dbReference>
<comment type="similarity">
    <text evidence="2 9">Belongs to the MGMT family.</text>
</comment>
<proteinExistence type="inferred from homology"/>
<feature type="domain" description="Methylguanine DNA methyltransferase ribonuclease-like" evidence="12">
    <location>
        <begin position="70"/>
        <end position="138"/>
    </location>
</feature>
<dbReference type="NCBIfam" id="TIGR00589">
    <property type="entry name" value="ogt"/>
    <property type="match status" value="1"/>
</dbReference>
<evidence type="ECO:0000259" key="11">
    <source>
        <dbReference type="Pfam" id="PF01035"/>
    </source>
</evidence>
<keyword evidence="14" id="KW-1185">Reference proteome</keyword>
<comment type="function">
    <text evidence="9">Involved in the cellular defense against the biological effects of O6-methylguanine (O6-MeG) and O4-methylthymine (O4-MeT) in DNA. Repairs the methylated nucleobase in DNA by stoichiometrically transferring the methyl group to a cysteine residue in the enzyme. This is a suicide reaction: the enzyme is irreversibly inactivated.</text>
</comment>
<name>A0A318JVA5_9NEIS</name>
<feature type="active site" description="Nucleophile; methyl group acceptor" evidence="9">
    <location>
        <position position="194"/>
    </location>
</feature>
<dbReference type="FunFam" id="1.10.10.10:FF:000214">
    <property type="entry name" value="Methylated-DNA--protein-cysteine methyltransferase"/>
    <property type="match status" value="1"/>
</dbReference>
<evidence type="ECO:0000313" key="14">
    <source>
        <dbReference type="Proteomes" id="UP000248395"/>
    </source>
</evidence>
<evidence type="ECO:0000256" key="4">
    <source>
        <dbReference type="ARBA" id="ARBA00022603"/>
    </source>
</evidence>
<dbReference type="Pfam" id="PF02870">
    <property type="entry name" value="Methyltransf_1N"/>
    <property type="match status" value="1"/>
</dbReference>
<dbReference type="Gene3D" id="3.30.160.70">
    <property type="entry name" value="Methylated DNA-protein cysteine methyltransferase domain"/>
    <property type="match status" value="1"/>
</dbReference>
<dbReference type="GO" id="GO:0032259">
    <property type="term" value="P:methylation"/>
    <property type="evidence" value="ECO:0007669"/>
    <property type="project" value="UniProtKB-KW"/>
</dbReference>
<evidence type="ECO:0000256" key="1">
    <source>
        <dbReference type="ARBA" id="ARBA00001286"/>
    </source>
</evidence>
<feature type="region of interest" description="Disordered" evidence="10">
    <location>
        <begin position="1"/>
        <end position="33"/>
    </location>
</feature>
<comment type="catalytic activity">
    <reaction evidence="1 9">
        <text>a 4-O-methyl-thymidine in DNA + L-cysteinyl-[protein] = a thymidine in DNA + S-methyl-L-cysteinyl-[protein]</text>
        <dbReference type="Rhea" id="RHEA:53428"/>
        <dbReference type="Rhea" id="RHEA-COMP:10131"/>
        <dbReference type="Rhea" id="RHEA-COMP:10132"/>
        <dbReference type="Rhea" id="RHEA-COMP:13555"/>
        <dbReference type="Rhea" id="RHEA-COMP:13556"/>
        <dbReference type="ChEBI" id="CHEBI:29950"/>
        <dbReference type="ChEBI" id="CHEBI:82612"/>
        <dbReference type="ChEBI" id="CHEBI:137386"/>
        <dbReference type="ChEBI" id="CHEBI:137387"/>
        <dbReference type="EC" id="2.1.1.63"/>
    </reaction>
</comment>
<dbReference type="HAMAP" id="MF_00772">
    <property type="entry name" value="OGT"/>
    <property type="match status" value="1"/>
</dbReference>
<dbReference type="GO" id="GO:0005737">
    <property type="term" value="C:cytoplasm"/>
    <property type="evidence" value="ECO:0007669"/>
    <property type="project" value="UniProtKB-SubCell"/>
</dbReference>
<evidence type="ECO:0000256" key="8">
    <source>
        <dbReference type="ARBA" id="ARBA00049348"/>
    </source>
</evidence>
<evidence type="ECO:0000256" key="3">
    <source>
        <dbReference type="ARBA" id="ARBA00022490"/>
    </source>
</evidence>
<sequence>MKYSAPDLFDAPAPEHATQAADPASHQPPPAAPLFAQGGLWSDTAPLARSPAADAAGPVLQAPLHAACHGVVDTRFGPAMVWLDLQGRLLRLDFHLEQELQRAQLSGSRRDDAAVAEVARQLHEYERGERRSFDLPLAARGTAFQQQVWAALCCIPYGETMSYGELALALGKPGGARAVGRANATNPIALIVPCHRVLGADGSLTGYAGGLPLKSALLRFEQENTVPGLFGAAGRV</sequence>
<evidence type="ECO:0000256" key="10">
    <source>
        <dbReference type="SAM" id="MobiDB-lite"/>
    </source>
</evidence>
<dbReference type="PANTHER" id="PTHR10815:SF5">
    <property type="entry name" value="METHYLATED-DNA--PROTEIN-CYSTEINE METHYLTRANSFERASE"/>
    <property type="match status" value="1"/>
</dbReference>
<organism evidence="13 14">
    <name type="scientific">Aquitalea magnusonii</name>
    <dbReference type="NCBI Taxonomy" id="332411"/>
    <lineage>
        <taxon>Bacteria</taxon>
        <taxon>Pseudomonadati</taxon>
        <taxon>Pseudomonadota</taxon>
        <taxon>Betaproteobacteria</taxon>
        <taxon>Neisseriales</taxon>
        <taxon>Chromobacteriaceae</taxon>
        <taxon>Aquitalea</taxon>
    </lineage>
</organism>
<dbReference type="GO" id="GO:0006307">
    <property type="term" value="P:DNA alkylation repair"/>
    <property type="evidence" value="ECO:0007669"/>
    <property type="project" value="UniProtKB-UniRule"/>
</dbReference>
<dbReference type="InterPro" id="IPR036631">
    <property type="entry name" value="MGMT_N_sf"/>
</dbReference>
<comment type="miscellaneous">
    <text evidence="9">This enzyme catalyzes only one turnover and therefore is not strictly catalytic. According to one definition, an enzyme is a biocatalyst that acts repeatedly and over many reaction cycles.</text>
</comment>